<keyword evidence="2" id="KW-1185">Reference proteome</keyword>
<dbReference type="RefSeq" id="WP_144333048.1">
    <property type="nucleotide sequence ID" value="NZ_VLPL01000004.1"/>
</dbReference>
<dbReference type="EMBL" id="VLPL01000004">
    <property type="protein sequence ID" value="TSJ44933.1"/>
    <property type="molecule type" value="Genomic_DNA"/>
</dbReference>
<evidence type="ECO:0000313" key="1">
    <source>
        <dbReference type="EMBL" id="TSJ44933.1"/>
    </source>
</evidence>
<dbReference type="InterPro" id="IPR032325">
    <property type="entry name" value="DUF4852"/>
</dbReference>
<name>A0A556MYM1_9FLAO</name>
<dbReference type="Proteomes" id="UP000316008">
    <property type="component" value="Unassembled WGS sequence"/>
</dbReference>
<evidence type="ECO:0000313" key="2">
    <source>
        <dbReference type="Proteomes" id="UP000316008"/>
    </source>
</evidence>
<dbReference type="OrthoDB" id="9553312at2"/>
<proteinExistence type="predicted"/>
<dbReference type="AlphaFoldDB" id="A0A556MYM1"/>
<protein>
    <submittedName>
        <fullName evidence="1">DUF4852 domain-containing protein</fullName>
    </submittedName>
</protein>
<dbReference type="Pfam" id="PF16144">
    <property type="entry name" value="DUF4852"/>
    <property type="match status" value="1"/>
</dbReference>
<accession>A0A556MYM1</accession>
<reference evidence="1 2" key="1">
    <citation type="submission" date="2019-07" db="EMBL/GenBank/DDBJ databases">
        <authorList>
            <person name="Huq M.A."/>
        </authorList>
    </citation>
    <scope>NUCLEOTIDE SEQUENCE [LARGE SCALE GENOMIC DNA]</scope>
    <source>
        <strain evidence="1 2">MAH-3</strain>
    </source>
</reference>
<sequence length="343" mass="39087">MHNTFLLIFLLVGSVQTLFSQEAEKLKKYQSTVSKQTYSKGDTVIVGETGKNVFSTKKKYIGIFVKDKKNVCGYTELDSVISGSKCIIKNILSFREHCTFEFKNAVVFELQGPNNLSLYVPIEKALQAKELIVFRSPFQTNGLDFLDDRTIFLLNLDYSKGTSADNALKYCKFVDPVKGKAFEFNPEGFEKEKTEWVKKLDLARKEVRIKDTFIIRVPVYLNKYAFDKGEFQIFDNPDAYGSKALKYASDTKILFDNYKNFTTIKSVKENADFFINVNTPDYNGNRKTFGQIKAICTAVTKDPTVLVTADNPGINILHFTILEISVVDSENQNYNYIGMKKLK</sequence>
<gene>
    <name evidence="1" type="ORF">FO442_10070</name>
</gene>
<organism evidence="1 2">
    <name type="scientific">Fluviicola chungangensis</name>
    <dbReference type="NCBI Taxonomy" id="2597671"/>
    <lineage>
        <taxon>Bacteria</taxon>
        <taxon>Pseudomonadati</taxon>
        <taxon>Bacteroidota</taxon>
        <taxon>Flavobacteriia</taxon>
        <taxon>Flavobacteriales</taxon>
        <taxon>Crocinitomicaceae</taxon>
        <taxon>Fluviicola</taxon>
    </lineage>
</organism>
<comment type="caution">
    <text evidence="1">The sequence shown here is derived from an EMBL/GenBank/DDBJ whole genome shotgun (WGS) entry which is preliminary data.</text>
</comment>